<dbReference type="OrthoDB" id="9786516at2"/>
<dbReference type="Pfam" id="PF05065">
    <property type="entry name" value="Phage_capsid"/>
    <property type="match status" value="1"/>
</dbReference>
<dbReference type="SUPFAM" id="SSF56563">
    <property type="entry name" value="Major capsid protein gp5"/>
    <property type="match status" value="1"/>
</dbReference>
<accession>A0A081CY73</accession>
<dbReference type="Gene3D" id="3.30.2320.10">
    <property type="entry name" value="hypothetical protein PF0899 domain"/>
    <property type="match status" value="1"/>
</dbReference>
<organism evidence="3 4">
    <name type="scientific">Agrobacterium rubi TR3 = NBRC 13261</name>
    <dbReference type="NCBI Taxonomy" id="1368415"/>
    <lineage>
        <taxon>Bacteria</taxon>
        <taxon>Pseudomonadati</taxon>
        <taxon>Pseudomonadota</taxon>
        <taxon>Alphaproteobacteria</taxon>
        <taxon>Hyphomicrobiales</taxon>
        <taxon>Rhizobiaceae</taxon>
        <taxon>Rhizobium/Agrobacterium group</taxon>
        <taxon>Agrobacterium</taxon>
    </lineage>
</organism>
<comment type="caution">
    <text evidence="3">The sequence shown here is derived from an EMBL/GenBank/DDBJ whole genome shotgun (WGS) entry which is preliminary data.</text>
</comment>
<protein>
    <submittedName>
        <fullName evidence="3">Putative phage major capsid protein</fullName>
    </submittedName>
</protein>
<dbReference type="AlphaFoldDB" id="A0A081CY73"/>
<dbReference type="Proteomes" id="UP000028701">
    <property type="component" value="Unassembled WGS sequence"/>
</dbReference>
<name>A0A081CY73_9HYPH</name>
<proteinExistence type="predicted"/>
<evidence type="ECO:0000256" key="1">
    <source>
        <dbReference type="ARBA" id="ARBA00004328"/>
    </source>
</evidence>
<dbReference type="InterPro" id="IPR024455">
    <property type="entry name" value="Phage_capsid"/>
</dbReference>
<evidence type="ECO:0000313" key="4">
    <source>
        <dbReference type="Proteomes" id="UP000028701"/>
    </source>
</evidence>
<feature type="domain" description="Phage capsid-like C-terminal" evidence="2">
    <location>
        <begin position="131"/>
        <end position="416"/>
    </location>
</feature>
<dbReference type="NCBIfam" id="TIGR01554">
    <property type="entry name" value="major_cap_HK97"/>
    <property type="match status" value="1"/>
</dbReference>
<dbReference type="InterPro" id="IPR054612">
    <property type="entry name" value="Phage_capsid-like_C"/>
</dbReference>
<dbReference type="RefSeq" id="WP_045231173.1">
    <property type="nucleotide sequence ID" value="NZ_BBJU01000019.1"/>
</dbReference>
<dbReference type="eggNOG" id="COG4653">
    <property type="taxonomic scope" value="Bacteria"/>
</dbReference>
<evidence type="ECO:0000259" key="2">
    <source>
        <dbReference type="Pfam" id="PF05065"/>
    </source>
</evidence>
<comment type="subcellular location">
    <subcellularLocation>
        <location evidence="1">Virion</location>
    </subcellularLocation>
</comment>
<evidence type="ECO:0000313" key="3">
    <source>
        <dbReference type="EMBL" id="GAK71619.1"/>
    </source>
</evidence>
<dbReference type="Gene3D" id="3.30.2400.10">
    <property type="entry name" value="Major capsid protein gp5"/>
    <property type="match status" value="1"/>
</dbReference>
<reference evidence="3 4" key="1">
    <citation type="submission" date="2014-08" db="EMBL/GenBank/DDBJ databases">
        <title>Whole genome shotgun sequence of Rhizobium rubi NBRC 13261.</title>
        <authorList>
            <person name="Katano-Makiyama Y."/>
            <person name="Hosoyama A."/>
            <person name="Hashimoto M."/>
            <person name="Hosoyama Y."/>
            <person name="Noguchi M."/>
            <person name="Tsuchikane K."/>
            <person name="Uohara A."/>
            <person name="Ohji S."/>
            <person name="Ichikawa N."/>
            <person name="Kimura A."/>
            <person name="Yamazoe A."/>
            <person name="Fujita N."/>
        </authorList>
    </citation>
    <scope>NUCLEOTIDE SEQUENCE [LARGE SCALE GENOMIC DNA]</scope>
    <source>
        <strain evidence="3 4">NBRC 13261</strain>
    </source>
</reference>
<dbReference type="EMBL" id="BBJU01000019">
    <property type="protein sequence ID" value="GAK71619.1"/>
    <property type="molecule type" value="Genomic_DNA"/>
</dbReference>
<sequence>MTEQTSIHTVAPQIKAVPDTMTAAFDDFMEAFEAFRETNDERLGDIERKMGADVLTREKLDRIDKALDDNKKAMDELSLKKARPALGRRGAANAETEEHKAAFEAYISRGDEGALRDLEAKAFSGSAGADGGYLLPNETDSDIGRRMAVVSPMRALSTVRQVSGSVLKKPFAPSGMATGWVSETAARPQTNTPQLSELTFPTMELYAMPAATQGLLDDAAVDIEAWIASEVDVAFAEQEGTAFISGDGVNKPKGLLAYDTVANSAWEWGKIGYVATGAAGAFASSGPLDVLIDTVYSLKAGHRQNGSFLMNRKTQSTLRRAKDNTGNYLWQPPASAGQAALLMGFPVAEAEDMPDVAAGSTAIAFGDFRAGYLVVDRTGIRILRDPYSAKPYVLFYTTKRVGGGVQNFEAVKLVKFAAS</sequence>
<gene>
    <name evidence="3" type="ORF">RRU01S_19_00230</name>
</gene>